<dbReference type="STRING" id="1182541.W9YD70"/>
<dbReference type="GO" id="GO:0035361">
    <property type="term" value="C:Cul8-RING ubiquitin ligase complex"/>
    <property type="evidence" value="ECO:0007669"/>
    <property type="project" value="TreeGrafter"/>
</dbReference>
<feature type="compositionally biased region" description="Polar residues" evidence="1">
    <location>
        <begin position="252"/>
        <end position="272"/>
    </location>
</feature>
<feature type="region of interest" description="Disordered" evidence="1">
    <location>
        <begin position="704"/>
        <end position="741"/>
    </location>
</feature>
<dbReference type="Pfam" id="PF09462">
    <property type="entry name" value="Mus7"/>
    <property type="match status" value="1"/>
</dbReference>
<proteinExistence type="predicted"/>
<dbReference type="EMBL" id="AMWN01000003">
    <property type="protein sequence ID" value="EXJ90822.1"/>
    <property type="molecule type" value="Genomic_DNA"/>
</dbReference>
<dbReference type="eggNOG" id="ENOG502QSDS">
    <property type="taxonomic scope" value="Eukaryota"/>
</dbReference>
<feature type="region of interest" description="Disordered" evidence="1">
    <location>
        <begin position="1"/>
        <end position="225"/>
    </location>
</feature>
<dbReference type="GO" id="GO:0005634">
    <property type="term" value="C:nucleus"/>
    <property type="evidence" value="ECO:0007669"/>
    <property type="project" value="InterPro"/>
</dbReference>
<dbReference type="HOGENOM" id="CLU_231646_0_0_1"/>
<feature type="compositionally biased region" description="Basic residues" evidence="1">
    <location>
        <begin position="604"/>
        <end position="613"/>
    </location>
</feature>
<feature type="compositionally biased region" description="Polar residues" evidence="1">
    <location>
        <begin position="723"/>
        <end position="737"/>
    </location>
</feature>
<feature type="compositionally biased region" description="Basic residues" evidence="1">
    <location>
        <begin position="857"/>
        <end position="866"/>
    </location>
</feature>
<feature type="compositionally biased region" description="Low complexity" evidence="1">
    <location>
        <begin position="404"/>
        <end position="414"/>
    </location>
</feature>
<gene>
    <name evidence="2" type="ORF">A1O1_03927</name>
</gene>
<dbReference type="GeneID" id="19158815"/>
<accession>W9YD70</accession>
<protein>
    <submittedName>
        <fullName evidence="2">Uncharacterized protein</fullName>
    </submittedName>
</protein>
<feature type="region of interest" description="Disordered" evidence="1">
    <location>
        <begin position="250"/>
        <end position="309"/>
    </location>
</feature>
<feature type="compositionally biased region" description="Low complexity" evidence="1">
    <location>
        <begin position="440"/>
        <end position="451"/>
    </location>
</feature>
<dbReference type="RefSeq" id="XP_007723016.1">
    <property type="nucleotide sequence ID" value="XM_007724826.1"/>
</dbReference>
<feature type="compositionally biased region" description="Basic and acidic residues" evidence="1">
    <location>
        <begin position="711"/>
        <end position="722"/>
    </location>
</feature>
<feature type="region of interest" description="Disordered" evidence="1">
    <location>
        <begin position="763"/>
        <end position="869"/>
    </location>
</feature>
<dbReference type="GO" id="GO:0000724">
    <property type="term" value="P:double-strand break repair via homologous recombination"/>
    <property type="evidence" value="ECO:0007669"/>
    <property type="project" value="TreeGrafter"/>
</dbReference>
<sequence>MANWRDRGYVPDSDEEEEDEEQDFQAVLDRGSTLTFETGSASHRSQTGGLVEKGQSSAVNASVSDGKQENGINNTAFKNGQPSSRDGPSQLQGLHKGPSDSNPAESRIHDATEASVLPHLPTSPLGSTAGRLEAELQKGLQTVQDILGPFPNGGEGDTDSPLSSLPSSVESSPRTAFVARSNATTDGPERTAEPSTLGLAVEIPAQPTRRSFRPRAPIQVHPYALEDARYRQTLKARGLKPVLLQQIAPQPHNVSGEDSQGADTYGSSQAKNSDSQSRPSSPVSQVNEDESQSPIRGTRMHTAGPGISFGDDLPDLSDILNGRVTQSLPSITKKLWEARKYHGTSPEDDSRVYDLPEDEPVPRKLLRKKSPRFQIPPSPPRSRGTLSSPDGVLPDLEDFLRGDTTPALLPTPLLSSNKHGMKRAHIEALSSSDSEQVVISDDSSTSPSATESSDDGSRGIQQIRRKMKGVLPASWLKLDSTQKAKNHIPRHQARSPVKSSLEKGIAQHVLSSTTRRNLDSNGRSAHSDTRMFVASEADSDEPGVSLTGNDFDGDVQMWLEDDVVEDDSIDAMLAPRTRTTRTTPLKGRQRGAKDDTGNPSAPRPGRRKIKSHHSLGASAGVAFKNVSRPKKRLKKKHQKPKITVLDAPGFQDKDVPRFLRIARRRGGRSGQTKAQDPSKKFLRLATTEDTLDVNKELGRWRNHRMTTGLVNDRDAEGTRRSPLESQPRPSDGASNGSIDIAVNGTSPELAHLKQTTEATLQRIQVQQTRPRSLQPDLQLTPLSRPTNLVEYFQPRRPRTSHTRSDRQVGSATGKSERSKVPSLVRRVPRPPSVRGETCGKHLIEHPTISATSDRQTNRRAPRKRAPRALDLRTDDKVRRDIIPSPLADEPEDLDLDSTMDIVSQAIRNPPGTAPLQNGQALQSTILRHGGFQILTATLDSTVLFETSRSSTPITTPRSGRTLPASAWSEDVDSIIGEVFVETALILCSDAGATSIDTDEYAVLLTKCAESVESIIDYINKSVSFTGARSFNAFVASILDGIDELRRAIQFNDTPKTQRHVAGTLAVLNRLMVLSQQIAIIIKGTALEGVFRSQMLENNSMLANLAWSLALREENTDCLFSHIARQSRRPFVANAMHSDILTAAIDTILLIFQFHPGHSWISNLKDLLSKHLGGENGEAHPAEMLAYTILILGCIYSVVGTNEQIAGASEGSGTLAHPGFSVLPTAMTDFLKFFAQETVRRSSNRTKDARMGKLKQFGLVAFQWCLVLARSSEEDVANNLLKQMFKQYSDKSNNMLDFFSHTTIKVPSFLDRQVGASELVPEPGDTDFHLFLKLTAFTLATQPSVGSQDSEKLRKLKLRKLSLVFSLLPNNGREAGDDKPMLIEESNPLTIQDLGAVANRYLLFSTLYHYAPVGVKPEISKVRDLVEFGNAHDAVRTLSLRCWSSTVRSTLLLPANESELHELAVWIQDMIFKISDKLRTIPLRNKDKLDHNNIHWYNVSVHQINLDTAISQFNKIAKAYMEAIGLCYSESQAQCLLTGDRFSDMISLCHQREVIDDRAISGIFDVLTAYLRKSSAAPVDTLKKLRGEVRDILFKHLSRYLPLDDVLLVSMVETWYTIASILIERGNNSWDDYWSRWGVLTIHRFSDITNSARDYRVLMTSKIASHRAFVESHIHEFLKTWLSAILVPENELGFDHLLTNTIVNTFPDVLALGGLRRKIADDAPNLNLTDEDLIAHRLEIVRYMIRSIYYLQTTNKQLSCVEELTKAHADGLLETIAAAMKETWTRTEGAAREAWTDFIHAVVFELSRYPFPTFRIDPWFLDPEDRQLQEKALHLEWLFVRHAEEPAHIDDEYAVRTFRVACELAAVHGTKAELIERVANTLSASDPDYVDGEGRFMLDIPAQLRFIKAVFPVYMDRSVMHDHKPSVILGPMVMAIATEVCQRLETRVDLECQQHMEQFLETMVVVLNAAVRALQSTLCDFTSARSHEVKALADFVCLCASVCSRWAHLHLLFPNSAAILALQPFVQTYGLYVYEYACSALGLPCVPTDSIFWAAYPDRRMRSAKDFGFYLTDLEPSDFEDIAALRKVAKTDLVNSFAERWSRRNVLRPGSVWSYKRAETFESLIEPVAQTLEEAEQNAKLAVEELVRALELLGVK</sequence>
<dbReference type="OrthoDB" id="2386201at2759"/>
<feature type="compositionally biased region" description="Polar residues" evidence="1">
    <location>
        <begin position="763"/>
        <end position="786"/>
    </location>
</feature>
<evidence type="ECO:0000313" key="2">
    <source>
        <dbReference type="EMBL" id="EXJ90822.1"/>
    </source>
</evidence>
<feature type="compositionally biased region" description="Basic residues" evidence="1">
    <location>
        <begin position="484"/>
        <end position="493"/>
    </location>
</feature>
<name>W9YD70_9EURO</name>
<feature type="region of interest" description="Disordered" evidence="1">
    <location>
        <begin position="481"/>
        <end position="503"/>
    </location>
</feature>
<feature type="compositionally biased region" description="Low complexity" evidence="1">
    <location>
        <begin position="160"/>
        <end position="173"/>
    </location>
</feature>
<dbReference type="PANTHER" id="PTHR28122:SF1">
    <property type="entry name" value="E3 UBIQUITIN-PROTEIN LIGASE SUBSTRATE RECEPTOR MMS22"/>
    <property type="match status" value="1"/>
</dbReference>
<feature type="region of interest" description="Disordered" evidence="1">
    <location>
        <begin position="572"/>
        <end position="640"/>
    </location>
</feature>
<feature type="compositionally biased region" description="Acidic residues" evidence="1">
    <location>
        <begin position="12"/>
        <end position="23"/>
    </location>
</feature>
<dbReference type="Proteomes" id="UP000019484">
    <property type="component" value="Unassembled WGS sequence"/>
</dbReference>
<feature type="region of interest" description="Disordered" evidence="1">
    <location>
        <begin position="428"/>
        <end position="460"/>
    </location>
</feature>
<evidence type="ECO:0000313" key="3">
    <source>
        <dbReference type="Proteomes" id="UP000019484"/>
    </source>
</evidence>
<dbReference type="InterPro" id="IPR019021">
    <property type="entry name" value="Mms22"/>
</dbReference>
<organism evidence="2 3">
    <name type="scientific">Capronia coronata CBS 617.96</name>
    <dbReference type="NCBI Taxonomy" id="1182541"/>
    <lineage>
        <taxon>Eukaryota</taxon>
        <taxon>Fungi</taxon>
        <taxon>Dikarya</taxon>
        <taxon>Ascomycota</taxon>
        <taxon>Pezizomycotina</taxon>
        <taxon>Eurotiomycetes</taxon>
        <taxon>Chaetothyriomycetidae</taxon>
        <taxon>Chaetothyriales</taxon>
        <taxon>Herpotrichiellaceae</taxon>
        <taxon>Capronia</taxon>
    </lineage>
</organism>
<dbReference type="GO" id="GO:0031297">
    <property type="term" value="P:replication fork processing"/>
    <property type="evidence" value="ECO:0007669"/>
    <property type="project" value="InterPro"/>
</dbReference>
<feature type="compositionally biased region" description="Basic residues" evidence="1">
    <location>
        <begin position="627"/>
        <end position="640"/>
    </location>
</feature>
<reference evidence="2 3" key="1">
    <citation type="submission" date="2013-03" db="EMBL/GenBank/DDBJ databases">
        <title>The Genome Sequence of Capronia coronata CBS 617.96.</title>
        <authorList>
            <consortium name="The Broad Institute Genomics Platform"/>
            <person name="Cuomo C."/>
            <person name="de Hoog S."/>
            <person name="Gorbushina A."/>
            <person name="Walker B."/>
            <person name="Young S.K."/>
            <person name="Zeng Q."/>
            <person name="Gargeya S."/>
            <person name="Fitzgerald M."/>
            <person name="Haas B."/>
            <person name="Abouelleil A."/>
            <person name="Allen A.W."/>
            <person name="Alvarado L."/>
            <person name="Arachchi H.M."/>
            <person name="Berlin A.M."/>
            <person name="Chapman S.B."/>
            <person name="Gainer-Dewar J."/>
            <person name="Goldberg J."/>
            <person name="Griggs A."/>
            <person name="Gujja S."/>
            <person name="Hansen M."/>
            <person name="Howarth C."/>
            <person name="Imamovic A."/>
            <person name="Ireland A."/>
            <person name="Larimer J."/>
            <person name="McCowan C."/>
            <person name="Murphy C."/>
            <person name="Pearson M."/>
            <person name="Poon T.W."/>
            <person name="Priest M."/>
            <person name="Roberts A."/>
            <person name="Saif S."/>
            <person name="Shea T."/>
            <person name="Sisk P."/>
            <person name="Sykes S."/>
            <person name="Wortman J."/>
            <person name="Nusbaum C."/>
            <person name="Birren B."/>
        </authorList>
    </citation>
    <scope>NUCLEOTIDE SEQUENCE [LARGE SCALE GENOMIC DNA]</scope>
    <source>
        <strain evidence="2 3">CBS 617.96</strain>
    </source>
</reference>
<feature type="region of interest" description="Disordered" evidence="1">
    <location>
        <begin position="341"/>
        <end position="416"/>
    </location>
</feature>
<dbReference type="PANTHER" id="PTHR28122">
    <property type="entry name" value="E3 UBIQUITIN-PROTEIN LIGASE SUBSTRATE RECEPTOR MMS22"/>
    <property type="match status" value="1"/>
</dbReference>
<comment type="caution">
    <text evidence="2">The sequence shown here is derived from an EMBL/GenBank/DDBJ whole genome shotgun (WGS) entry which is preliminary data.</text>
</comment>
<feature type="compositionally biased region" description="Low complexity" evidence="1">
    <location>
        <begin position="273"/>
        <end position="286"/>
    </location>
</feature>
<keyword evidence="3" id="KW-1185">Reference proteome</keyword>
<feature type="compositionally biased region" description="Polar residues" evidence="1">
    <location>
        <begin position="32"/>
        <end position="92"/>
    </location>
</feature>
<evidence type="ECO:0000256" key="1">
    <source>
        <dbReference type="SAM" id="MobiDB-lite"/>
    </source>
</evidence>